<protein>
    <recommendedName>
        <fullName evidence="4">Glyoxalase family protein</fullName>
    </recommendedName>
</protein>
<name>A0AAV9JBP9_9PEZI</name>
<evidence type="ECO:0008006" key="4">
    <source>
        <dbReference type="Google" id="ProtNLM"/>
    </source>
</evidence>
<organism evidence="2 3">
    <name type="scientific">Oleoguttula mirabilis</name>
    <dbReference type="NCBI Taxonomy" id="1507867"/>
    <lineage>
        <taxon>Eukaryota</taxon>
        <taxon>Fungi</taxon>
        <taxon>Dikarya</taxon>
        <taxon>Ascomycota</taxon>
        <taxon>Pezizomycotina</taxon>
        <taxon>Dothideomycetes</taxon>
        <taxon>Dothideomycetidae</taxon>
        <taxon>Mycosphaerellales</taxon>
        <taxon>Teratosphaeriaceae</taxon>
        <taxon>Oleoguttula</taxon>
    </lineage>
</organism>
<dbReference type="PANTHER" id="PTHR39175:SF1">
    <property type="entry name" value="FAMILY PROTEIN, PUTATIVE (AFU_ORTHOLOGUE AFUA_3G15060)-RELATED"/>
    <property type="match status" value="1"/>
</dbReference>
<comment type="caution">
    <text evidence="2">The sequence shown here is derived from an EMBL/GenBank/DDBJ whole genome shotgun (WGS) entry which is preliminary data.</text>
</comment>
<dbReference type="InterPro" id="IPR029068">
    <property type="entry name" value="Glyas_Bleomycin-R_OHBP_Dase"/>
</dbReference>
<evidence type="ECO:0000256" key="1">
    <source>
        <dbReference type="SAM" id="MobiDB-lite"/>
    </source>
</evidence>
<dbReference type="AlphaFoldDB" id="A0AAV9JBP9"/>
<gene>
    <name evidence="2" type="ORF">LTR36_006806</name>
</gene>
<dbReference type="PANTHER" id="PTHR39175">
    <property type="entry name" value="FAMILY PROTEIN, PUTATIVE (AFU_ORTHOLOGUE AFUA_3G15060)-RELATED"/>
    <property type="match status" value="1"/>
</dbReference>
<keyword evidence="3" id="KW-1185">Reference proteome</keyword>
<sequence>MISGLAHINLLVPPGTLAHAETFYGETLGLTPRPVPKMQKDSLRWFDIADSGQQVHIAFGPNESKSSRHPCFKLESQDALLKLRRRIWEHHEKGGEAAPEEADRPGEVNSGDQGVEYPSRFFARDYAGNRLEFTL</sequence>
<feature type="region of interest" description="Disordered" evidence="1">
    <location>
        <begin position="92"/>
        <end position="115"/>
    </location>
</feature>
<dbReference type="Gene3D" id="3.10.180.10">
    <property type="entry name" value="2,3-Dihydroxybiphenyl 1,2-Dioxygenase, domain 1"/>
    <property type="match status" value="1"/>
</dbReference>
<proteinExistence type="predicted"/>
<dbReference type="SUPFAM" id="SSF54593">
    <property type="entry name" value="Glyoxalase/Bleomycin resistance protein/Dihydroxybiphenyl dioxygenase"/>
    <property type="match status" value="1"/>
</dbReference>
<evidence type="ECO:0000313" key="2">
    <source>
        <dbReference type="EMBL" id="KAK4542350.1"/>
    </source>
</evidence>
<dbReference type="EMBL" id="JAVFHQ010000042">
    <property type="protein sequence ID" value="KAK4542350.1"/>
    <property type="molecule type" value="Genomic_DNA"/>
</dbReference>
<evidence type="ECO:0000313" key="3">
    <source>
        <dbReference type="Proteomes" id="UP001324427"/>
    </source>
</evidence>
<reference evidence="2 3" key="1">
    <citation type="submission" date="2021-11" db="EMBL/GenBank/DDBJ databases">
        <title>Black yeast isolated from Biological Soil Crust.</title>
        <authorList>
            <person name="Kurbessoian T."/>
        </authorList>
    </citation>
    <scope>NUCLEOTIDE SEQUENCE [LARGE SCALE GENOMIC DNA]</scope>
    <source>
        <strain evidence="2 3">CCFEE 5522</strain>
    </source>
</reference>
<feature type="compositionally biased region" description="Basic and acidic residues" evidence="1">
    <location>
        <begin position="92"/>
        <end position="106"/>
    </location>
</feature>
<accession>A0AAV9JBP9</accession>
<dbReference type="Proteomes" id="UP001324427">
    <property type="component" value="Unassembled WGS sequence"/>
</dbReference>